<evidence type="ECO:0000313" key="2">
    <source>
        <dbReference type="Proteomes" id="UP001057402"/>
    </source>
</evidence>
<dbReference type="EMBL" id="CM042885">
    <property type="protein sequence ID" value="KAI4366294.1"/>
    <property type="molecule type" value="Genomic_DNA"/>
</dbReference>
<reference evidence="2" key="1">
    <citation type="journal article" date="2023" name="Front. Plant Sci.">
        <title>Chromosomal-level genome assembly of Melastoma candidum provides insights into trichome evolution.</title>
        <authorList>
            <person name="Zhong Y."/>
            <person name="Wu W."/>
            <person name="Sun C."/>
            <person name="Zou P."/>
            <person name="Liu Y."/>
            <person name="Dai S."/>
            <person name="Zhou R."/>
        </authorList>
    </citation>
    <scope>NUCLEOTIDE SEQUENCE [LARGE SCALE GENOMIC DNA]</scope>
</reference>
<evidence type="ECO:0000313" key="1">
    <source>
        <dbReference type="EMBL" id="KAI4366294.1"/>
    </source>
</evidence>
<name>A0ACB9QJN7_9MYRT</name>
<comment type="caution">
    <text evidence="1">The sequence shown here is derived from an EMBL/GenBank/DDBJ whole genome shotgun (WGS) entry which is preliminary data.</text>
</comment>
<proteinExistence type="predicted"/>
<keyword evidence="2" id="KW-1185">Reference proteome</keyword>
<accession>A0ACB9QJN7</accession>
<gene>
    <name evidence="1" type="ORF">MLD38_022186</name>
</gene>
<organism evidence="1 2">
    <name type="scientific">Melastoma candidum</name>
    <dbReference type="NCBI Taxonomy" id="119954"/>
    <lineage>
        <taxon>Eukaryota</taxon>
        <taxon>Viridiplantae</taxon>
        <taxon>Streptophyta</taxon>
        <taxon>Embryophyta</taxon>
        <taxon>Tracheophyta</taxon>
        <taxon>Spermatophyta</taxon>
        <taxon>Magnoliopsida</taxon>
        <taxon>eudicotyledons</taxon>
        <taxon>Gunneridae</taxon>
        <taxon>Pentapetalae</taxon>
        <taxon>rosids</taxon>
        <taxon>malvids</taxon>
        <taxon>Myrtales</taxon>
        <taxon>Melastomataceae</taxon>
        <taxon>Melastomatoideae</taxon>
        <taxon>Melastomateae</taxon>
        <taxon>Melastoma</taxon>
    </lineage>
</organism>
<sequence length="69" mass="7511">MSMPPRAMTGPRPPQGGDQELGFVKVDQATLFDLILAANYFNIKGLLDLTCQTDAWCSATLYGFIVMGL</sequence>
<dbReference type="Proteomes" id="UP001057402">
    <property type="component" value="Chromosome 6"/>
</dbReference>
<protein>
    <submittedName>
        <fullName evidence="1">Uncharacterized protein</fullName>
    </submittedName>
</protein>